<sequence>MKALASGGPLDAKLEAFRLPAYHVSNNPIEDIEDEDGMEEESRFSRIIDMFRDLNLPRRMWAKTFSVGQDQTSAAFAEALFEAAINTGSSDIVQALLEASIDPN</sequence>
<organism evidence="1 2">
    <name type="scientific">Blastomyces gilchristii (strain SLH14081)</name>
    <name type="common">Blastomyces dermatitidis</name>
    <dbReference type="NCBI Taxonomy" id="559298"/>
    <lineage>
        <taxon>Eukaryota</taxon>
        <taxon>Fungi</taxon>
        <taxon>Dikarya</taxon>
        <taxon>Ascomycota</taxon>
        <taxon>Pezizomycotina</taxon>
        <taxon>Eurotiomycetes</taxon>
        <taxon>Eurotiomycetidae</taxon>
        <taxon>Onygenales</taxon>
        <taxon>Ajellomycetaceae</taxon>
        <taxon>Blastomyces</taxon>
    </lineage>
</organism>
<name>A0A179UN56_BLAGS</name>
<gene>
    <name evidence="1" type="ORF">BDBG_04396</name>
</gene>
<accession>A0A179UN56</accession>
<protein>
    <submittedName>
        <fullName evidence="1">Uncharacterized protein</fullName>
    </submittedName>
</protein>
<proteinExistence type="predicted"/>
<dbReference type="RefSeq" id="XP_031578296.1">
    <property type="nucleotide sequence ID" value="XM_031721649.1"/>
</dbReference>
<dbReference type="EMBL" id="GG657454">
    <property type="protein sequence ID" value="OAT08451.1"/>
    <property type="molecule type" value="Genomic_DNA"/>
</dbReference>
<dbReference type="GeneID" id="8504914"/>
<dbReference type="VEuPathDB" id="FungiDB:BDBG_04396"/>
<dbReference type="AlphaFoldDB" id="A0A179UN56"/>
<dbReference type="OrthoDB" id="539213at2759"/>
<evidence type="ECO:0000313" key="2">
    <source>
        <dbReference type="Proteomes" id="UP000002038"/>
    </source>
</evidence>
<keyword evidence="2" id="KW-1185">Reference proteome</keyword>
<dbReference type="KEGG" id="bgh:BDBG_04396"/>
<dbReference type="Proteomes" id="UP000002038">
    <property type="component" value="Unassembled WGS sequence"/>
</dbReference>
<evidence type="ECO:0000313" key="1">
    <source>
        <dbReference type="EMBL" id="OAT08451.1"/>
    </source>
</evidence>
<reference evidence="2" key="1">
    <citation type="journal article" date="2015" name="PLoS Genet.">
        <title>The dynamic genome and transcriptome of the human fungal pathogen Blastomyces and close relative Emmonsia.</title>
        <authorList>
            <person name="Munoz J.F."/>
            <person name="Gauthier G.M."/>
            <person name="Desjardins C.A."/>
            <person name="Gallo J.E."/>
            <person name="Holder J."/>
            <person name="Sullivan T.D."/>
            <person name="Marty A.J."/>
            <person name="Carmen J.C."/>
            <person name="Chen Z."/>
            <person name="Ding L."/>
            <person name="Gujja S."/>
            <person name="Magrini V."/>
            <person name="Misas E."/>
            <person name="Mitreva M."/>
            <person name="Priest M."/>
            <person name="Saif S."/>
            <person name="Whiston E.A."/>
            <person name="Young S."/>
            <person name="Zeng Q."/>
            <person name="Goldman W.E."/>
            <person name="Mardis E.R."/>
            <person name="Taylor J.W."/>
            <person name="McEwen J.G."/>
            <person name="Clay O.K."/>
            <person name="Klein B.S."/>
            <person name="Cuomo C.A."/>
        </authorList>
    </citation>
    <scope>NUCLEOTIDE SEQUENCE [LARGE SCALE GENOMIC DNA]</scope>
    <source>
        <strain evidence="2">SLH14081</strain>
    </source>
</reference>